<dbReference type="PANTHER" id="PTHR30298:SF0">
    <property type="entry name" value="PROTEIN YBFL-RELATED"/>
    <property type="match status" value="1"/>
</dbReference>
<dbReference type="Proteomes" id="UP001216907">
    <property type="component" value="Unassembled WGS sequence"/>
</dbReference>
<evidence type="ECO:0000259" key="1">
    <source>
        <dbReference type="Pfam" id="PF01609"/>
    </source>
</evidence>
<evidence type="ECO:0000313" key="5">
    <source>
        <dbReference type="EMBL" id="MDG3006039.1"/>
    </source>
</evidence>
<feature type="domain" description="H repeat-associated protein N-terminal" evidence="2">
    <location>
        <begin position="11"/>
        <end position="97"/>
    </location>
</feature>
<comment type="caution">
    <text evidence="4">The sequence shown here is derived from an EMBL/GenBank/DDBJ whole genome shotgun (WGS) entry which is preliminary data.</text>
</comment>
<reference evidence="4 6" key="1">
    <citation type="submission" date="2023-03" db="EMBL/GenBank/DDBJ databases">
        <title>Paludisphaera mucosa sp. nov. a novel planctomycete from northern fen.</title>
        <authorList>
            <person name="Ivanova A."/>
        </authorList>
    </citation>
    <scope>NUCLEOTIDE SEQUENCE [LARGE SCALE GENOMIC DNA]</scope>
    <source>
        <strain evidence="4 6">Pla2</strain>
    </source>
</reference>
<accession>A0ABT6FEI4</accession>
<dbReference type="Pfam" id="PF13808">
    <property type="entry name" value="DDE_Tnp_1_assoc"/>
    <property type="match status" value="1"/>
</dbReference>
<dbReference type="EMBL" id="JARRAG010000002">
    <property type="protein sequence ID" value="MDG3005723.1"/>
    <property type="molecule type" value="Genomic_DNA"/>
</dbReference>
<dbReference type="RefSeq" id="WP_277862053.1">
    <property type="nucleotide sequence ID" value="NZ_JARRAG010000002.1"/>
</dbReference>
<dbReference type="InterPro" id="IPR047647">
    <property type="entry name" value="ISAs1_transpos"/>
</dbReference>
<dbReference type="InterPro" id="IPR051698">
    <property type="entry name" value="Transposase_11-like"/>
</dbReference>
<keyword evidence="6" id="KW-1185">Reference proteome</keyword>
<evidence type="ECO:0000313" key="3">
    <source>
        <dbReference type="EMBL" id="MDG3005723.1"/>
    </source>
</evidence>
<dbReference type="Pfam" id="PF01609">
    <property type="entry name" value="DDE_Tnp_1"/>
    <property type="match status" value="1"/>
</dbReference>
<evidence type="ECO:0000259" key="2">
    <source>
        <dbReference type="Pfam" id="PF13808"/>
    </source>
</evidence>
<dbReference type="InterPro" id="IPR002559">
    <property type="entry name" value="Transposase_11"/>
</dbReference>
<name>A0ABT6FEI4_9BACT</name>
<evidence type="ECO:0000313" key="4">
    <source>
        <dbReference type="EMBL" id="MDG3005990.1"/>
    </source>
</evidence>
<dbReference type="InterPro" id="IPR032806">
    <property type="entry name" value="YbfD_N"/>
</dbReference>
<dbReference type="EMBL" id="JARRAG010000002">
    <property type="protein sequence ID" value="MDG3005990.1"/>
    <property type="molecule type" value="Genomic_DNA"/>
</dbReference>
<feature type="domain" description="Transposase IS4-like" evidence="1">
    <location>
        <begin position="110"/>
        <end position="203"/>
    </location>
</feature>
<sequence>MDDRRPLRLHDFLAEVPDPRERSGRRHPLAAILAHACCAILCGCRGYAAIAQWGRDQPIGLMHRLGYLRRPPSYGAVREVFLRLDADAFEAAVARWVDHVLPDVDPDGLRAVAIDGKASRGSRRGAAPAVHLLAALDQATGCVLAQARVPAETNEHKTALRLLKGLALEGRVVTGDAAFCQRDLSRRVVEAGGHFLWKVDANQPTLLADVAAACEPPVSPLRPAAGRRRAR</sequence>
<gene>
    <name evidence="3" type="ORF">PZE19_18190</name>
    <name evidence="4" type="ORF">PZE19_19625</name>
    <name evidence="5" type="ORF">PZE19_19880</name>
</gene>
<organism evidence="4 6">
    <name type="scientific">Paludisphaera mucosa</name>
    <dbReference type="NCBI Taxonomy" id="3030827"/>
    <lineage>
        <taxon>Bacteria</taxon>
        <taxon>Pseudomonadati</taxon>
        <taxon>Planctomycetota</taxon>
        <taxon>Planctomycetia</taxon>
        <taxon>Isosphaerales</taxon>
        <taxon>Isosphaeraceae</taxon>
        <taxon>Paludisphaera</taxon>
    </lineage>
</organism>
<dbReference type="NCBIfam" id="NF033564">
    <property type="entry name" value="transpos_ISAs1"/>
    <property type="match status" value="1"/>
</dbReference>
<dbReference type="EMBL" id="JARRAG010000002">
    <property type="protein sequence ID" value="MDG3006039.1"/>
    <property type="molecule type" value="Genomic_DNA"/>
</dbReference>
<evidence type="ECO:0000313" key="6">
    <source>
        <dbReference type="Proteomes" id="UP001216907"/>
    </source>
</evidence>
<dbReference type="PANTHER" id="PTHR30298">
    <property type="entry name" value="H REPEAT-ASSOCIATED PREDICTED TRANSPOSASE"/>
    <property type="match status" value="1"/>
</dbReference>
<protein>
    <submittedName>
        <fullName evidence="4">ISAs1 family transposase</fullName>
    </submittedName>
</protein>
<proteinExistence type="predicted"/>